<keyword evidence="6" id="KW-0961">Cell wall biogenesis/degradation</keyword>
<evidence type="ECO:0000256" key="10">
    <source>
        <dbReference type="SAM" id="Phobius"/>
    </source>
</evidence>
<dbReference type="Gene3D" id="3.40.710.10">
    <property type="entry name" value="DD-peptidase/beta-lactamase superfamily"/>
    <property type="match status" value="1"/>
</dbReference>
<dbReference type="EMBL" id="DVFJ01000006">
    <property type="protein sequence ID" value="HIQ71014.1"/>
    <property type="molecule type" value="Genomic_DNA"/>
</dbReference>
<dbReference type="PRINTS" id="PR00725">
    <property type="entry name" value="DADACBPTASE1"/>
</dbReference>
<keyword evidence="10" id="KW-0472">Membrane</keyword>
<evidence type="ECO:0000256" key="4">
    <source>
        <dbReference type="ARBA" id="ARBA00022960"/>
    </source>
</evidence>
<dbReference type="GO" id="GO:0008360">
    <property type="term" value="P:regulation of cell shape"/>
    <property type="evidence" value="ECO:0007669"/>
    <property type="project" value="UniProtKB-KW"/>
</dbReference>
<dbReference type="GO" id="GO:0006508">
    <property type="term" value="P:proteolysis"/>
    <property type="evidence" value="ECO:0007669"/>
    <property type="project" value="InterPro"/>
</dbReference>
<feature type="domain" description="Peptidase S11 D-alanyl-D-alanine carboxypeptidase A N-terminal" evidence="12">
    <location>
        <begin position="57"/>
        <end position="292"/>
    </location>
</feature>
<proteinExistence type="inferred from homology"/>
<keyword evidence="13" id="KW-0121">Carboxypeptidase</keyword>
<keyword evidence="5" id="KW-0573">Peptidoglycan synthesis</keyword>
<keyword evidence="10" id="KW-0812">Transmembrane</keyword>
<dbReference type="PANTHER" id="PTHR21581:SF33">
    <property type="entry name" value="D-ALANYL-D-ALANINE CARBOXYPEPTIDASE DACB"/>
    <property type="match status" value="1"/>
</dbReference>
<evidence type="ECO:0000256" key="6">
    <source>
        <dbReference type="ARBA" id="ARBA00023316"/>
    </source>
</evidence>
<keyword evidence="10" id="KW-1133">Transmembrane helix</keyword>
<evidence type="ECO:0000256" key="7">
    <source>
        <dbReference type="PIRSR" id="PIRSR618044-1"/>
    </source>
</evidence>
<evidence type="ECO:0000256" key="9">
    <source>
        <dbReference type="RuleBase" id="RU004016"/>
    </source>
</evidence>
<organism evidence="13 14">
    <name type="scientific">Candidatus Onthenecus intestinigallinarum</name>
    <dbReference type="NCBI Taxonomy" id="2840875"/>
    <lineage>
        <taxon>Bacteria</taxon>
        <taxon>Bacillati</taxon>
        <taxon>Bacillota</taxon>
        <taxon>Clostridia</taxon>
        <taxon>Eubacteriales</taxon>
        <taxon>Candidatus Onthenecus</taxon>
    </lineage>
</organism>
<comment type="similarity">
    <text evidence="1 9">Belongs to the peptidase S11 family.</text>
</comment>
<dbReference type="GO" id="GO:0071555">
    <property type="term" value="P:cell wall organization"/>
    <property type="evidence" value="ECO:0007669"/>
    <property type="project" value="UniProtKB-KW"/>
</dbReference>
<dbReference type="SUPFAM" id="SSF56601">
    <property type="entry name" value="beta-lactamase/transpeptidase-like"/>
    <property type="match status" value="1"/>
</dbReference>
<protein>
    <submittedName>
        <fullName evidence="13">D-alanyl-D-alanine carboxypeptidase</fullName>
    </submittedName>
</protein>
<feature type="active site" evidence="7">
    <location>
        <position position="146"/>
    </location>
</feature>
<keyword evidence="2 11" id="KW-0732">Signal</keyword>
<evidence type="ECO:0000313" key="13">
    <source>
        <dbReference type="EMBL" id="HIQ71014.1"/>
    </source>
</evidence>
<dbReference type="GO" id="GO:0009002">
    <property type="term" value="F:serine-type D-Ala-D-Ala carboxypeptidase activity"/>
    <property type="evidence" value="ECO:0007669"/>
    <property type="project" value="InterPro"/>
</dbReference>
<evidence type="ECO:0000256" key="1">
    <source>
        <dbReference type="ARBA" id="ARBA00007164"/>
    </source>
</evidence>
<feature type="binding site" evidence="8">
    <location>
        <position position="265"/>
    </location>
    <ligand>
        <name>substrate</name>
    </ligand>
</feature>
<reference evidence="13" key="2">
    <citation type="journal article" date="2021" name="PeerJ">
        <title>Extensive microbial diversity within the chicken gut microbiome revealed by metagenomics and culture.</title>
        <authorList>
            <person name="Gilroy R."/>
            <person name="Ravi A."/>
            <person name="Getino M."/>
            <person name="Pursley I."/>
            <person name="Horton D.L."/>
            <person name="Alikhan N.F."/>
            <person name="Baker D."/>
            <person name="Gharbi K."/>
            <person name="Hall N."/>
            <person name="Watson M."/>
            <person name="Adriaenssens E.M."/>
            <person name="Foster-Nyarko E."/>
            <person name="Jarju S."/>
            <person name="Secka A."/>
            <person name="Antonio M."/>
            <person name="Oren A."/>
            <person name="Chaudhuri R.R."/>
            <person name="La Ragione R."/>
            <person name="Hildebrand F."/>
            <person name="Pallen M.J."/>
        </authorList>
    </citation>
    <scope>NUCLEOTIDE SEQUENCE</scope>
    <source>
        <strain evidence="13">ChiSxjej2B14-6234</strain>
    </source>
</reference>
<keyword evidence="4" id="KW-0133">Cell shape</keyword>
<feature type="active site" description="Acyl-ester intermediate" evidence="7">
    <location>
        <position position="89"/>
    </location>
</feature>
<keyword evidence="3" id="KW-0378">Hydrolase</keyword>
<evidence type="ECO:0000256" key="3">
    <source>
        <dbReference type="ARBA" id="ARBA00022801"/>
    </source>
</evidence>
<evidence type="ECO:0000256" key="5">
    <source>
        <dbReference type="ARBA" id="ARBA00022984"/>
    </source>
</evidence>
<dbReference type="PANTHER" id="PTHR21581">
    <property type="entry name" value="D-ALANYL-D-ALANINE CARBOXYPEPTIDASE"/>
    <property type="match status" value="1"/>
</dbReference>
<sequence length="496" mass="55027">MANAKLLRRLAALMLLFLALGSAALAEEDSDGIVYVEPTYPENAAQWDADHPEILEPDMLRAHAAILVEMDSGTVIFEKNADQIMFPASTTKIMTTLLAVQFGNLDDVVEISANAVNIPSDSSYIGLREGERLTLRDLVYGTFVRSGNDGSIAIAEHISGSEAAFVDLMNQTAAMLGCSENTHFANAHGYHDPNHYTTAADMAIIARAAMQVDAFRDVASTYVYTIPATNQQAARNVQADSINFLDPTAGKESNPYYYEGGIAGKTGYTDAAGYCFVALAERGGVELLSVVFYSSVYGRWTDTRRLMDYGFEQYVSTDPISIYNEDPRYIDIMGFALDDYYNETEKYGTVRLGIRPVDEDTDVRIVGTVDEIETMKNNFSSISHVNWTREFRAPINEGDVMGILTFYPRDGGTVEYELYATRSVAAREDGPPTLEQIQAYTLADDNPFPRFSAEYVAVPGAFLFVLVLIIRRLLALGKRRRKREGRVPEPKSRTYR</sequence>
<comment type="caution">
    <text evidence="13">The sequence shown here is derived from an EMBL/GenBank/DDBJ whole genome shotgun (WGS) entry which is preliminary data.</text>
</comment>
<accession>A0A9D1CR10</accession>
<evidence type="ECO:0000313" key="14">
    <source>
        <dbReference type="Proteomes" id="UP000886887"/>
    </source>
</evidence>
<dbReference type="GO" id="GO:0009252">
    <property type="term" value="P:peptidoglycan biosynthetic process"/>
    <property type="evidence" value="ECO:0007669"/>
    <property type="project" value="UniProtKB-KW"/>
</dbReference>
<dbReference type="InterPro" id="IPR001967">
    <property type="entry name" value="Peptidase_S11_N"/>
</dbReference>
<keyword evidence="13" id="KW-0645">Protease</keyword>
<dbReference type="InterPro" id="IPR012338">
    <property type="entry name" value="Beta-lactam/transpept-like"/>
</dbReference>
<name>A0A9D1CR10_9FIRM</name>
<gene>
    <name evidence="13" type="ORF">IAB73_02235</name>
</gene>
<feature type="active site" description="Proton acceptor" evidence="7">
    <location>
        <position position="92"/>
    </location>
</feature>
<reference evidence="13" key="1">
    <citation type="submission" date="2020-10" db="EMBL/GenBank/DDBJ databases">
        <authorList>
            <person name="Gilroy R."/>
        </authorList>
    </citation>
    <scope>NUCLEOTIDE SEQUENCE</scope>
    <source>
        <strain evidence="13">ChiSxjej2B14-6234</strain>
    </source>
</reference>
<feature type="signal peptide" evidence="11">
    <location>
        <begin position="1"/>
        <end position="26"/>
    </location>
</feature>
<dbReference type="AlphaFoldDB" id="A0A9D1CR10"/>
<dbReference type="Pfam" id="PF00768">
    <property type="entry name" value="Peptidase_S11"/>
    <property type="match status" value="1"/>
</dbReference>
<evidence type="ECO:0000256" key="11">
    <source>
        <dbReference type="SAM" id="SignalP"/>
    </source>
</evidence>
<dbReference type="InterPro" id="IPR018044">
    <property type="entry name" value="Peptidase_S11"/>
</dbReference>
<evidence type="ECO:0000259" key="12">
    <source>
        <dbReference type="Pfam" id="PF00768"/>
    </source>
</evidence>
<evidence type="ECO:0000256" key="8">
    <source>
        <dbReference type="PIRSR" id="PIRSR618044-2"/>
    </source>
</evidence>
<dbReference type="Proteomes" id="UP000886887">
    <property type="component" value="Unassembled WGS sequence"/>
</dbReference>
<evidence type="ECO:0000256" key="2">
    <source>
        <dbReference type="ARBA" id="ARBA00022729"/>
    </source>
</evidence>
<feature type="transmembrane region" description="Helical" evidence="10">
    <location>
        <begin position="455"/>
        <end position="474"/>
    </location>
</feature>
<feature type="chain" id="PRO_5039719246" evidence="11">
    <location>
        <begin position="27"/>
        <end position="496"/>
    </location>
</feature>